<evidence type="ECO:0000313" key="3">
    <source>
        <dbReference type="Proteomes" id="UP000811899"/>
    </source>
</evidence>
<dbReference type="AlphaFoldDB" id="A0AAW4L8S5"/>
<feature type="transmembrane region" description="Helical" evidence="1">
    <location>
        <begin position="12"/>
        <end position="35"/>
    </location>
</feature>
<dbReference type="Proteomes" id="UP000811899">
    <property type="component" value="Unassembled WGS sequence"/>
</dbReference>
<accession>A0AAW4L8S5</accession>
<dbReference type="EMBL" id="JAHCVJ010000010">
    <property type="protein sequence ID" value="MBT0666255.1"/>
    <property type="molecule type" value="Genomic_DNA"/>
</dbReference>
<organism evidence="2 3">
    <name type="scientific">Geoanaerobacter pelophilus</name>
    <dbReference type="NCBI Taxonomy" id="60036"/>
    <lineage>
        <taxon>Bacteria</taxon>
        <taxon>Pseudomonadati</taxon>
        <taxon>Thermodesulfobacteriota</taxon>
        <taxon>Desulfuromonadia</taxon>
        <taxon>Geobacterales</taxon>
        <taxon>Geobacteraceae</taxon>
        <taxon>Geoanaerobacter</taxon>
    </lineage>
</organism>
<comment type="caution">
    <text evidence="2">The sequence shown here is derived from an EMBL/GenBank/DDBJ whole genome shotgun (WGS) entry which is preliminary data.</text>
</comment>
<keyword evidence="1" id="KW-1133">Transmembrane helix</keyword>
<sequence length="92" mass="11079">MNEKDKQEISLIGRIFCLEAVILLMGIVSLVSWFYTKELTQLFWGIMITCGAVILHFVRKKDWKKHWEEQEKMKQVYEELERRKKEKSDDGQ</sequence>
<gene>
    <name evidence="2" type="ORF">KI809_18240</name>
</gene>
<evidence type="ECO:0000313" key="2">
    <source>
        <dbReference type="EMBL" id="MBT0666255.1"/>
    </source>
</evidence>
<keyword evidence="1" id="KW-0812">Transmembrane</keyword>
<dbReference type="RefSeq" id="WP_214173029.1">
    <property type="nucleotide sequence ID" value="NZ_JAHCVJ010000010.1"/>
</dbReference>
<keyword evidence="3" id="KW-1185">Reference proteome</keyword>
<feature type="transmembrane region" description="Helical" evidence="1">
    <location>
        <begin position="41"/>
        <end position="58"/>
    </location>
</feature>
<name>A0AAW4L8S5_9BACT</name>
<proteinExistence type="predicted"/>
<evidence type="ECO:0000256" key="1">
    <source>
        <dbReference type="SAM" id="Phobius"/>
    </source>
</evidence>
<keyword evidence="1" id="KW-0472">Membrane</keyword>
<protein>
    <submittedName>
        <fullName evidence="2">Uncharacterized protein</fullName>
    </submittedName>
</protein>
<reference evidence="2 3" key="1">
    <citation type="submission" date="2021-05" db="EMBL/GenBank/DDBJ databases">
        <title>The draft genome of Geobacter pelophilus DSM 12255.</title>
        <authorList>
            <person name="Xu Z."/>
            <person name="Masuda Y."/>
            <person name="Itoh H."/>
            <person name="Senoo K."/>
        </authorList>
    </citation>
    <scope>NUCLEOTIDE SEQUENCE [LARGE SCALE GENOMIC DNA]</scope>
    <source>
        <strain evidence="2 3">DSM 12255</strain>
    </source>
</reference>